<feature type="domain" description="VanZ-like" evidence="2">
    <location>
        <begin position="49"/>
        <end position="179"/>
    </location>
</feature>
<keyword evidence="1" id="KW-0472">Membrane</keyword>
<dbReference type="InterPro" id="IPR006976">
    <property type="entry name" value="VanZ-like"/>
</dbReference>
<accession>A0AA97CZA0</accession>
<feature type="transmembrane region" description="Helical" evidence="1">
    <location>
        <begin position="6"/>
        <end position="31"/>
    </location>
</feature>
<dbReference type="PANTHER" id="PTHR36834:SF1">
    <property type="entry name" value="INTEGRAL MEMBRANE PROTEIN"/>
    <property type="match status" value="1"/>
</dbReference>
<protein>
    <recommendedName>
        <fullName evidence="2">VanZ-like domain-containing protein</fullName>
    </recommendedName>
</protein>
<dbReference type="AlphaFoldDB" id="A0AA97CZA0"/>
<proteinExistence type="predicted"/>
<keyword evidence="1" id="KW-0812">Transmembrane</keyword>
<reference evidence="3" key="1">
    <citation type="submission" date="2023-06" db="EMBL/GenBank/DDBJ databases">
        <title>Gordonia sp. nov. and Pseudochrobactrum sp. nov., two species isolated from the burying beetle Nicrophorus vespilloides.</title>
        <authorList>
            <person name="Poehlein A."/>
            <person name="Guzman J."/>
            <person name="Daniel R."/>
            <person name="Vilcinskas A."/>
        </authorList>
    </citation>
    <scope>NUCLEOTIDE SEQUENCE</scope>
    <source>
        <strain evidence="3">MP11Mi</strain>
    </source>
</reference>
<evidence type="ECO:0000313" key="3">
    <source>
        <dbReference type="EMBL" id="WOC13831.1"/>
    </source>
</evidence>
<name>A0AA97CZA0_9ACTN</name>
<feature type="transmembrane region" description="Helical" evidence="1">
    <location>
        <begin position="128"/>
        <end position="151"/>
    </location>
</feature>
<dbReference type="InterPro" id="IPR053150">
    <property type="entry name" value="Teicoplanin_resist-assoc"/>
</dbReference>
<dbReference type="RefSeq" id="WP_420039620.1">
    <property type="nucleotide sequence ID" value="NZ_CP128986.1"/>
</dbReference>
<feature type="transmembrane region" description="Helical" evidence="1">
    <location>
        <begin position="205"/>
        <end position="230"/>
    </location>
</feature>
<keyword evidence="1" id="KW-1133">Transmembrane helix</keyword>
<dbReference type="EMBL" id="CP128986">
    <property type="protein sequence ID" value="WOC13831.1"/>
    <property type="molecule type" value="Genomic_DNA"/>
</dbReference>
<dbReference type="PANTHER" id="PTHR36834">
    <property type="entry name" value="MEMBRANE PROTEIN-RELATED"/>
    <property type="match status" value="1"/>
</dbReference>
<evidence type="ECO:0000259" key="2">
    <source>
        <dbReference type="Pfam" id="PF04892"/>
    </source>
</evidence>
<feature type="transmembrane region" description="Helical" evidence="1">
    <location>
        <begin position="43"/>
        <end position="61"/>
    </location>
</feature>
<evidence type="ECO:0000256" key="1">
    <source>
        <dbReference type="SAM" id="Phobius"/>
    </source>
</evidence>
<feature type="transmembrane region" description="Helical" evidence="1">
    <location>
        <begin position="245"/>
        <end position="265"/>
    </location>
</feature>
<organism evidence="3">
    <name type="scientific">Gordonia sp. MP11Mi</name>
    <dbReference type="NCBI Taxonomy" id="3022769"/>
    <lineage>
        <taxon>Bacteria</taxon>
        <taxon>Bacillati</taxon>
        <taxon>Actinomycetota</taxon>
        <taxon>Actinomycetes</taxon>
        <taxon>Mycobacteriales</taxon>
        <taxon>Gordoniaceae</taxon>
        <taxon>Gordonia</taxon>
    </lineage>
</organism>
<dbReference type="Pfam" id="PF04892">
    <property type="entry name" value="VanZ"/>
    <property type="match status" value="1"/>
</dbReference>
<feature type="transmembrane region" description="Helical" evidence="1">
    <location>
        <begin position="163"/>
        <end position="184"/>
    </location>
</feature>
<feature type="transmembrane region" description="Helical" evidence="1">
    <location>
        <begin position="103"/>
        <end position="121"/>
    </location>
</feature>
<gene>
    <name evidence="3" type="ORF">MP11Mi_29390</name>
</gene>
<sequence>MGNEVFSGALAIGSGVVIGVLLFVPFVAVSYRRRGGLTFGRSLLWVAALIYFCAIWTYTLFPLPDPDQLVCVGTNTDVWQAVRDVQGARDRGHPFTDPATLQLALNILLFVPFGAFVRILGGRGLPTALFAGAGVSLFIETTQLTGMWWIYDCAYRVFDVDDIITNTAGALVGSIAALVVPSRMRGVGRRPGSGLARPVTKPRRLVGAGCDVLSAALLSAAVSIAVQLWLQYVSDDRAAVLSGDLASMLGAAVPAAVWFVVIASTGRSVGDLCVELEYRGGPLPAVLVRVMRFVGGIGTYFALTLLPAPYSAAAWGFAGLAVLAMLFTSHGRGLPALVSGSALVDTRPAPVVDSDAEQSTYAGESTTFRG</sequence>